<dbReference type="Gramene" id="CDF34792">
    <property type="protein sequence ID" value="CDF34792"/>
    <property type="gene ID" value="CHC_T00003704001"/>
</dbReference>
<dbReference type="KEGG" id="ccp:CHC_T00003704001"/>
<dbReference type="RefSeq" id="XP_005714611.1">
    <property type="nucleotide sequence ID" value="XM_005714554.1"/>
</dbReference>
<dbReference type="GO" id="GO:0070072">
    <property type="term" value="P:vacuolar proton-transporting V-type ATPase complex assembly"/>
    <property type="evidence" value="ECO:0007669"/>
    <property type="project" value="InterPro"/>
</dbReference>
<organism evidence="3 4">
    <name type="scientific">Chondrus crispus</name>
    <name type="common">Carrageen Irish moss</name>
    <name type="synonym">Polymorpha crispa</name>
    <dbReference type="NCBI Taxonomy" id="2769"/>
    <lineage>
        <taxon>Eukaryota</taxon>
        <taxon>Rhodophyta</taxon>
        <taxon>Florideophyceae</taxon>
        <taxon>Rhodymeniophycidae</taxon>
        <taxon>Gigartinales</taxon>
        <taxon>Gigartinaceae</taxon>
        <taxon>Chondrus</taxon>
    </lineage>
</organism>
<keyword evidence="2" id="KW-1133">Transmembrane helix</keyword>
<feature type="transmembrane region" description="Helical" evidence="2">
    <location>
        <begin position="78"/>
        <end position="97"/>
    </location>
</feature>
<dbReference type="Proteomes" id="UP000012073">
    <property type="component" value="Unassembled WGS sequence"/>
</dbReference>
<keyword evidence="2" id="KW-0472">Membrane</keyword>
<evidence type="ECO:0000256" key="2">
    <source>
        <dbReference type="SAM" id="Phobius"/>
    </source>
</evidence>
<evidence type="ECO:0000256" key="1">
    <source>
        <dbReference type="SAM" id="MobiDB-lite"/>
    </source>
</evidence>
<protein>
    <submittedName>
        <fullName evidence="3">Uncharacterized protein</fullName>
    </submittedName>
</protein>
<accession>R7Q8C3</accession>
<evidence type="ECO:0000313" key="3">
    <source>
        <dbReference type="EMBL" id="CDF34792.1"/>
    </source>
</evidence>
<gene>
    <name evidence="3" type="ORF">CHC_T00003704001</name>
</gene>
<dbReference type="GeneID" id="17322318"/>
<dbReference type="AlphaFoldDB" id="R7Q8C3"/>
<proteinExistence type="predicted"/>
<feature type="region of interest" description="Disordered" evidence="1">
    <location>
        <begin position="108"/>
        <end position="137"/>
    </location>
</feature>
<dbReference type="InterPro" id="IPR013945">
    <property type="entry name" value="Pkr1"/>
</dbReference>
<name>R7Q8C3_CHOCR</name>
<keyword evidence="4" id="KW-1185">Reference proteome</keyword>
<feature type="compositionally biased region" description="Basic and acidic residues" evidence="1">
    <location>
        <begin position="120"/>
        <end position="137"/>
    </location>
</feature>
<dbReference type="Pfam" id="PF08636">
    <property type="entry name" value="Pkr1"/>
    <property type="match status" value="1"/>
</dbReference>
<feature type="transmembrane region" description="Helical" evidence="2">
    <location>
        <begin position="52"/>
        <end position="72"/>
    </location>
</feature>
<reference evidence="4" key="1">
    <citation type="journal article" date="2013" name="Proc. Natl. Acad. Sci. U.S.A.">
        <title>Genome structure and metabolic features in the red seaweed Chondrus crispus shed light on evolution of the Archaeplastida.</title>
        <authorList>
            <person name="Collen J."/>
            <person name="Porcel B."/>
            <person name="Carre W."/>
            <person name="Ball S.G."/>
            <person name="Chaparro C."/>
            <person name="Tonon T."/>
            <person name="Barbeyron T."/>
            <person name="Michel G."/>
            <person name="Noel B."/>
            <person name="Valentin K."/>
            <person name="Elias M."/>
            <person name="Artiguenave F."/>
            <person name="Arun A."/>
            <person name="Aury J.M."/>
            <person name="Barbosa-Neto J.F."/>
            <person name="Bothwell J.H."/>
            <person name="Bouget F.Y."/>
            <person name="Brillet L."/>
            <person name="Cabello-Hurtado F."/>
            <person name="Capella-Gutierrez S."/>
            <person name="Charrier B."/>
            <person name="Cladiere L."/>
            <person name="Cock J.M."/>
            <person name="Coelho S.M."/>
            <person name="Colleoni C."/>
            <person name="Czjzek M."/>
            <person name="Da Silva C."/>
            <person name="Delage L."/>
            <person name="Denoeud F."/>
            <person name="Deschamps P."/>
            <person name="Dittami S.M."/>
            <person name="Gabaldon T."/>
            <person name="Gachon C.M."/>
            <person name="Groisillier A."/>
            <person name="Herve C."/>
            <person name="Jabbari K."/>
            <person name="Katinka M."/>
            <person name="Kloareg B."/>
            <person name="Kowalczyk N."/>
            <person name="Labadie K."/>
            <person name="Leblanc C."/>
            <person name="Lopez P.J."/>
            <person name="McLachlan D.H."/>
            <person name="Meslet-Cladiere L."/>
            <person name="Moustafa A."/>
            <person name="Nehr Z."/>
            <person name="Nyvall Collen P."/>
            <person name="Panaud O."/>
            <person name="Partensky F."/>
            <person name="Poulain J."/>
            <person name="Rensing S.A."/>
            <person name="Rousvoal S."/>
            <person name="Samson G."/>
            <person name="Symeonidi A."/>
            <person name="Weissenbach J."/>
            <person name="Zambounis A."/>
            <person name="Wincker P."/>
            <person name="Boyen C."/>
        </authorList>
    </citation>
    <scope>NUCLEOTIDE SEQUENCE [LARGE SCALE GENOMIC DNA]</scope>
    <source>
        <strain evidence="4">cv. Stackhouse</strain>
    </source>
</reference>
<dbReference type="EMBL" id="HG001706">
    <property type="protein sequence ID" value="CDF34792.1"/>
    <property type="molecule type" value="Genomic_DNA"/>
</dbReference>
<evidence type="ECO:0000313" key="4">
    <source>
        <dbReference type="Proteomes" id="UP000012073"/>
    </source>
</evidence>
<keyword evidence="2" id="KW-0812">Transmembrane</keyword>
<sequence>MPSPSETTELVSETTNTATTAIATDTSAPAPETEKDGLPDWLKPGVSTGIHMGVRLVLLVLNTFLGCCALMQLVVPHFAVLFVLSLGLTASYFWFVYELGKIPEVAASEGGTQAGSGGAGEKKEKSSKDKEEVKKDL</sequence>
<dbReference type="OrthoDB" id="5543at2759"/>